<dbReference type="OrthoDB" id="3069796at2759"/>
<keyword evidence="2" id="KW-1185">Reference proteome</keyword>
<name>A0A8H6SVF3_9AGAR</name>
<evidence type="ECO:0000313" key="2">
    <source>
        <dbReference type="Proteomes" id="UP000636479"/>
    </source>
</evidence>
<gene>
    <name evidence="1" type="ORF">MIND_00410600</name>
</gene>
<accession>A0A8H6SVF3</accession>
<dbReference type="AlphaFoldDB" id="A0A8H6SVF3"/>
<dbReference type="RefSeq" id="XP_037221220.1">
    <property type="nucleotide sequence ID" value="XM_037360928.1"/>
</dbReference>
<proteinExistence type="predicted"/>
<dbReference type="Proteomes" id="UP000636479">
    <property type="component" value="Unassembled WGS sequence"/>
</dbReference>
<dbReference type="GeneID" id="59343444"/>
<comment type="caution">
    <text evidence="1">The sequence shown here is derived from an EMBL/GenBank/DDBJ whole genome shotgun (WGS) entry which is preliminary data.</text>
</comment>
<sequence length="404" mass="44301">MDEIPDELVELIAHSSTPHDTACLCLANKRLATICRRSLYHTIEIDISDAARTVSLMTTLAEAPRCVRLVRRLDITSIKSVDPNALGKNDSFGTAETSPNLKETFKLPLSWLFPPSCSLVSDLAPFRTPPQFTLQFLERHQATLQALAISDTVGTHILLAYNAEENSKIPQLTFPCLTRFAGPSALAENWLLHSPIEHLVIPCFAVPDGMVRDVLHVINAANLTSCAFFVDGWDAASAPFAALAAHAPGINMLTVFTNGDGGVEAYEAFLLSIDPFLAQLTSLSTLQLPSSGRHAVETNQLADSEGTTSEITHLRRWAKCCPTLIYVRLSKYWSWAAHMGTWLNPDKIDGTWRIGTDSEVGKHKSNSESDDERDVAGDATWHKRLQEVEAVMGHTLSLVSCTLL</sequence>
<dbReference type="EMBL" id="JACAZF010000004">
    <property type="protein sequence ID" value="KAF7306201.1"/>
    <property type="molecule type" value="Genomic_DNA"/>
</dbReference>
<organism evidence="1 2">
    <name type="scientific">Mycena indigotica</name>
    <dbReference type="NCBI Taxonomy" id="2126181"/>
    <lineage>
        <taxon>Eukaryota</taxon>
        <taxon>Fungi</taxon>
        <taxon>Dikarya</taxon>
        <taxon>Basidiomycota</taxon>
        <taxon>Agaricomycotina</taxon>
        <taxon>Agaricomycetes</taxon>
        <taxon>Agaricomycetidae</taxon>
        <taxon>Agaricales</taxon>
        <taxon>Marasmiineae</taxon>
        <taxon>Mycenaceae</taxon>
        <taxon>Mycena</taxon>
    </lineage>
</organism>
<reference evidence="1" key="1">
    <citation type="submission" date="2020-05" db="EMBL/GenBank/DDBJ databases">
        <title>Mycena genomes resolve the evolution of fungal bioluminescence.</title>
        <authorList>
            <person name="Tsai I.J."/>
        </authorList>
    </citation>
    <scope>NUCLEOTIDE SEQUENCE</scope>
    <source>
        <strain evidence="1">171206Taipei</strain>
    </source>
</reference>
<evidence type="ECO:0000313" key="1">
    <source>
        <dbReference type="EMBL" id="KAF7306201.1"/>
    </source>
</evidence>
<protein>
    <submittedName>
        <fullName evidence="1">Uncharacterized protein</fullName>
    </submittedName>
</protein>